<evidence type="ECO:0000256" key="5">
    <source>
        <dbReference type="ARBA" id="ARBA00022691"/>
    </source>
</evidence>
<accession>A0AAU7D4V1</accession>
<evidence type="ECO:0000256" key="1">
    <source>
        <dbReference type="ARBA" id="ARBA00005879"/>
    </source>
</evidence>
<dbReference type="InterPro" id="IPR014777">
    <property type="entry name" value="4pyrrole_Mease_sub1"/>
</dbReference>
<dbReference type="PROSITE" id="PS00840">
    <property type="entry name" value="SUMT_2"/>
    <property type="match status" value="1"/>
</dbReference>
<dbReference type="InterPro" id="IPR003043">
    <property type="entry name" value="Uropor_MeTrfase_CS"/>
</dbReference>
<keyword evidence="6" id="KW-0627">Porphyrin biosynthesis</keyword>
<dbReference type="Gene3D" id="3.30.950.10">
    <property type="entry name" value="Methyltransferase, Cobalt-precorrin-4 Transmethylase, Domain 2"/>
    <property type="match status" value="1"/>
</dbReference>
<dbReference type="InterPro" id="IPR014776">
    <property type="entry name" value="4pyrrole_Mease_sub2"/>
</dbReference>
<dbReference type="Pfam" id="PF00590">
    <property type="entry name" value="TP_methylase"/>
    <property type="match status" value="1"/>
</dbReference>
<dbReference type="NCBIfam" id="TIGR01469">
    <property type="entry name" value="cobA_cysG_Cterm"/>
    <property type="match status" value="1"/>
</dbReference>
<sequence>MSQVPSASTFAVASRKKAALAAQSGHVYLAGAGPGDPDYLTLRTAHLLGTADLILPDDLVSDEILALAHEGAEIIPVGKRCGQPRITQAEIHVLMIEGAQAGKSVLRLKSGDPLIFGRAGEEIQALRGAGIPFEIVPGITTAFAVAAALQTPLTDRGAASKLILATAHHAAGKVQLTPKWTGAFPPDATLVIYMPGRNFRALADDLIGSGIAADTPCVAVSKASTAAEHVHVATLRSIEDADIGPAPVILLIGQAIKVR</sequence>
<name>A0AAU7CVR3_9BACT</name>
<dbReference type="InterPro" id="IPR050161">
    <property type="entry name" value="Siro_Cobalamin_biosynth"/>
</dbReference>
<keyword evidence="3 8" id="KW-0489">Methyltransferase</keyword>
<organism evidence="10">
    <name type="scientific">Edaphobacter paludis</name>
    <dbReference type="NCBI Taxonomy" id="3035702"/>
    <lineage>
        <taxon>Bacteria</taxon>
        <taxon>Pseudomonadati</taxon>
        <taxon>Acidobacteriota</taxon>
        <taxon>Terriglobia</taxon>
        <taxon>Terriglobales</taxon>
        <taxon>Acidobacteriaceae</taxon>
        <taxon>Edaphobacter</taxon>
    </lineage>
</organism>
<proteinExistence type="inferred from homology"/>
<comment type="pathway">
    <text evidence="7">Porphyrin-containing compound metabolism; siroheme biosynthesis; precorrin-2 from uroporphyrinogen III: step 1/1.</text>
</comment>
<dbReference type="GO" id="GO:0032259">
    <property type="term" value="P:methylation"/>
    <property type="evidence" value="ECO:0007669"/>
    <property type="project" value="UniProtKB-KW"/>
</dbReference>
<evidence type="ECO:0000259" key="9">
    <source>
        <dbReference type="Pfam" id="PF00590"/>
    </source>
</evidence>
<dbReference type="RefSeq" id="WP_348266671.1">
    <property type="nucleotide sequence ID" value="NZ_CP121194.1"/>
</dbReference>
<gene>
    <name evidence="10" type="primary">cobA</name>
    <name evidence="10" type="ORF">P4G45_11785</name>
    <name evidence="11" type="ORF">P8936_11780</name>
</gene>
<dbReference type="PANTHER" id="PTHR45790:SF3">
    <property type="entry name" value="S-ADENOSYL-L-METHIONINE-DEPENDENT UROPORPHYRINOGEN III METHYLTRANSFERASE, CHLOROPLASTIC"/>
    <property type="match status" value="1"/>
</dbReference>
<dbReference type="NCBIfam" id="NF004790">
    <property type="entry name" value="PRK06136.1"/>
    <property type="match status" value="1"/>
</dbReference>
<dbReference type="CDD" id="cd11642">
    <property type="entry name" value="SUMT"/>
    <property type="match status" value="1"/>
</dbReference>
<dbReference type="EMBL" id="CP121195">
    <property type="protein sequence ID" value="XBH12375.1"/>
    <property type="molecule type" value="Genomic_DNA"/>
</dbReference>
<dbReference type="GO" id="GO:0019354">
    <property type="term" value="P:siroheme biosynthetic process"/>
    <property type="evidence" value="ECO:0007669"/>
    <property type="project" value="InterPro"/>
</dbReference>
<evidence type="ECO:0000313" key="11">
    <source>
        <dbReference type="EMBL" id="XBH12375.1"/>
    </source>
</evidence>
<protein>
    <recommendedName>
        <fullName evidence="2">uroporphyrinogen-III C-methyltransferase</fullName>
        <ecNumber evidence="2">2.1.1.107</ecNumber>
    </recommendedName>
</protein>
<keyword evidence="4 8" id="KW-0808">Transferase</keyword>
<dbReference type="InterPro" id="IPR000878">
    <property type="entry name" value="4pyrrol_Mease"/>
</dbReference>
<evidence type="ECO:0000256" key="3">
    <source>
        <dbReference type="ARBA" id="ARBA00022603"/>
    </source>
</evidence>
<evidence type="ECO:0000313" key="10">
    <source>
        <dbReference type="EMBL" id="XBH09161.1"/>
    </source>
</evidence>
<evidence type="ECO:0000256" key="4">
    <source>
        <dbReference type="ARBA" id="ARBA00022679"/>
    </source>
</evidence>
<keyword evidence="5" id="KW-0949">S-adenosyl-L-methionine</keyword>
<comment type="similarity">
    <text evidence="1 8">Belongs to the precorrin methyltransferase family.</text>
</comment>
<accession>A0AAU7CVR3</accession>
<dbReference type="EC" id="2.1.1.107" evidence="2"/>
<dbReference type="SUPFAM" id="SSF53790">
    <property type="entry name" value="Tetrapyrrole methylase"/>
    <property type="match status" value="1"/>
</dbReference>
<dbReference type="Gene3D" id="3.40.1010.10">
    <property type="entry name" value="Cobalt-precorrin-4 Transmethylase, Domain 1"/>
    <property type="match status" value="1"/>
</dbReference>
<evidence type="ECO:0000256" key="2">
    <source>
        <dbReference type="ARBA" id="ARBA00012162"/>
    </source>
</evidence>
<reference evidence="10" key="1">
    <citation type="submission" date="2023-03" db="EMBL/GenBank/DDBJ databases">
        <title>Edaphobacter sp.</title>
        <authorList>
            <person name="Huber K.J."/>
            <person name="Papendorf J."/>
            <person name="Pilke C."/>
            <person name="Bunk B."/>
            <person name="Sproeer C."/>
            <person name="Pester M."/>
        </authorList>
    </citation>
    <scope>NUCLEOTIDE SEQUENCE</scope>
    <source>
        <strain evidence="10">DSM 109919</strain>
        <strain evidence="11">DSM 109920</strain>
    </source>
</reference>
<dbReference type="GO" id="GO:0004851">
    <property type="term" value="F:uroporphyrin-III C-methyltransferase activity"/>
    <property type="evidence" value="ECO:0007669"/>
    <property type="project" value="UniProtKB-EC"/>
</dbReference>
<dbReference type="AlphaFoldDB" id="A0AAU7CVR3"/>
<dbReference type="EMBL" id="CP121194">
    <property type="protein sequence ID" value="XBH09161.1"/>
    <property type="molecule type" value="Genomic_DNA"/>
</dbReference>
<evidence type="ECO:0000256" key="8">
    <source>
        <dbReference type="RuleBase" id="RU003960"/>
    </source>
</evidence>
<dbReference type="InterPro" id="IPR035996">
    <property type="entry name" value="4pyrrol_Methylase_sf"/>
</dbReference>
<dbReference type="KEGG" id="epl:P4G45_11785"/>
<dbReference type="FunFam" id="3.40.1010.10:FF:000001">
    <property type="entry name" value="Siroheme synthase"/>
    <property type="match status" value="1"/>
</dbReference>
<evidence type="ECO:0000256" key="6">
    <source>
        <dbReference type="ARBA" id="ARBA00023244"/>
    </source>
</evidence>
<dbReference type="PANTHER" id="PTHR45790">
    <property type="entry name" value="SIROHEME SYNTHASE-RELATED"/>
    <property type="match status" value="1"/>
</dbReference>
<evidence type="ECO:0000256" key="7">
    <source>
        <dbReference type="ARBA" id="ARBA00025705"/>
    </source>
</evidence>
<dbReference type="InterPro" id="IPR006366">
    <property type="entry name" value="CobA/CysG_C"/>
</dbReference>
<feature type="domain" description="Tetrapyrrole methylase" evidence="9">
    <location>
        <begin position="26"/>
        <end position="238"/>
    </location>
</feature>